<dbReference type="CDD" id="cd00082">
    <property type="entry name" value="HisKA"/>
    <property type="match status" value="1"/>
</dbReference>
<dbReference type="GO" id="GO:0005524">
    <property type="term" value="F:ATP binding"/>
    <property type="evidence" value="ECO:0007669"/>
    <property type="project" value="UniProtKB-KW"/>
</dbReference>
<keyword evidence="4" id="KW-0597">Phosphoprotein</keyword>
<reference evidence="16" key="1">
    <citation type="submission" date="2020-10" db="EMBL/GenBank/DDBJ databases">
        <title>Connecting structure to function with the recovery of over 1000 high-quality activated sludge metagenome-assembled genomes encoding full-length rRNA genes using long-read sequencing.</title>
        <authorList>
            <person name="Singleton C.M."/>
            <person name="Petriglieri F."/>
            <person name="Kristensen J.M."/>
            <person name="Kirkegaard R.H."/>
            <person name="Michaelsen T.Y."/>
            <person name="Andersen M.H."/>
            <person name="Karst S.M."/>
            <person name="Dueholm M.S."/>
            <person name="Nielsen P.H."/>
            <person name="Albertsen M."/>
        </authorList>
    </citation>
    <scope>NUCLEOTIDE SEQUENCE</scope>
    <source>
        <strain evidence="16">OdNE_18-Q3-R46-58_BAT3C.305</strain>
    </source>
</reference>
<evidence type="ECO:0000259" key="15">
    <source>
        <dbReference type="PROSITE" id="PS50885"/>
    </source>
</evidence>
<protein>
    <recommendedName>
        <fullName evidence="3">histidine kinase</fullName>
        <ecNumber evidence="3">2.7.13.3</ecNumber>
    </recommendedName>
</protein>
<evidence type="ECO:0000256" key="1">
    <source>
        <dbReference type="ARBA" id="ARBA00000085"/>
    </source>
</evidence>
<keyword evidence="11" id="KW-0902">Two-component regulatory system</keyword>
<comment type="catalytic activity">
    <reaction evidence="1">
        <text>ATP + protein L-histidine = ADP + protein N-phospho-L-histidine.</text>
        <dbReference type="EC" id="2.7.13.3"/>
    </reaction>
</comment>
<feature type="transmembrane region" description="Helical" evidence="13">
    <location>
        <begin position="142"/>
        <end position="160"/>
    </location>
</feature>
<dbReference type="EMBL" id="JADKBR010000001">
    <property type="protein sequence ID" value="MBK8888956.1"/>
    <property type="molecule type" value="Genomic_DNA"/>
</dbReference>
<sequence>MNSIRGKLVLALTAAMTVVMLLGAWATYSAAKEEANTIFDYHLEQIAMALRNQTFQGSAEALAGETSFDFVIRVWDRNGLTIFSSRPHRPLPEIARLGFATERTIEETWRVYALQYRGETIAVAQPTSVRARLAATAALRTLTPFMVLLPLIALLIWLIVSRELRPLTDLATSVRTRTPEALDPFTDSGVPDEARPLVVSLNELLGRLRATLQVQRDFIADAAHELRTPLTALQLQGGLLERATSEGERSEALGDLNEGLERAIHTVQQLLALARNEAGAKLCAFAEISLAELLRQVVADHAALADAKAIDLGVSALDPAATIMGDGDAMRTLLANLVGNALRYTPAAGKVDVSCGIDAGRVWLEVADNGPGIPAEERERVFDRFYRRSGQSATGSGLGLAIVRSIAQRHKAEICLGHTVGAGLTVRIKFPGASRMAQS</sequence>
<dbReference type="PRINTS" id="PR00344">
    <property type="entry name" value="BCTRLSENSOR"/>
</dbReference>
<comment type="caution">
    <text evidence="16">The sequence shown here is derived from an EMBL/GenBank/DDBJ whole genome shotgun (WGS) entry which is preliminary data.</text>
</comment>
<dbReference type="PROSITE" id="PS50109">
    <property type="entry name" value="HIS_KIN"/>
    <property type="match status" value="1"/>
</dbReference>
<organism evidence="16 17">
    <name type="scientific">Candidatus Dechloromonas phosphorivorans</name>
    <dbReference type="NCBI Taxonomy" id="2899244"/>
    <lineage>
        <taxon>Bacteria</taxon>
        <taxon>Pseudomonadati</taxon>
        <taxon>Pseudomonadota</taxon>
        <taxon>Betaproteobacteria</taxon>
        <taxon>Rhodocyclales</taxon>
        <taxon>Azonexaceae</taxon>
        <taxon>Dechloromonas</taxon>
    </lineage>
</organism>
<evidence type="ECO:0000256" key="11">
    <source>
        <dbReference type="ARBA" id="ARBA00023012"/>
    </source>
</evidence>
<keyword evidence="5" id="KW-0808">Transferase</keyword>
<dbReference type="InterPro" id="IPR003660">
    <property type="entry name" value="HAMP_dom"/>
</dbReference>
<dbReference type="SMART" id="SM00388">
    <property type="entry name" value="HisKA"/>
    <property type="match status" value="1"/>
</dbReference>
<dbReference type="InterPro" id="IPR036097">
    <property type="entry name" value="HisK_dim/P_sf"/>
</dbReference>
<evidence type="ECO:0000256" key="6">
    <source>
        <dbReference type="ARBA" id="ARBA00022692"/>
    </source>
</evidence>
<dbReference type="SMART" id="SM00387">
    <property type="entry name" value="HATPase_c"/>
    <property type="match status" value="1"/>
</dbReference>
<dbReference type="Gene3D" id="3.30.565.10">
    <property type="entry name" value="Histidine kinase-like ATPase, C-terminal domain"/>
    <property type="match status" value="1"/>
</dbReference>
<dbReference type="Gene3D" id="1.10.287.130">
    <property type="match status" value="1"/>
</dbReference>
<evidence type="ECO:0000256" key="7">
    <source>
        <dbReference type="ARBA" id="ARBA00022741"/>
    </source>
</evidence>
<dbReference type="InterPro" id="IPR050428">
    <property type="entry name" value="TCS_sensor_his_kinase"/>
</dbReference>
<comment type="subcellular location">
    <subcellularLocation>
        <location evidence="2">Cell inner membrane</location>
        <topology evidence="2">Multi-pass membrane protein</topology>
    </subcellularLocation>
</comment>
<dbReference type="CDD" id="cd00075">
    <property type="entry name" value="HATPase"/>
    <property type="match status" value="1"/>
</dbReference>
<evidence type="ECO:0000256" key="5">
    <source>
        <dbReference type="ARBA" id="ARBA00022679"/>
    </source>
</evidence>
<dbReference type="GO" id="GO:0000155">
    <property type="term" value="F:phosphorelay sensor kinase activity"/>
    <property type="evidence" value="ECO:0007669"/>
    <property type="project" value="InterPro"/>
</dbReference>
<evidence type="ECO:0000256" key="13">
    <source>
        <dbReference type="SAM" id="Phobius"/>
    </source>
</evidence>
<evidence type="ECO:0000256" key="9">
    <source>
        <dbReference type="ARBA" id="ARBA00022840"/>
    </source>
</evidence>
<gene>
    <name evidence="16" type="ORF">IPN75_00565</name>
</gene>
<evidence type="ECO:0000313" key="17">
    <source>
        <dbReference type="Proteomes" id="UP000808146"/>
    </source>
</evidence>
<keyword evidence="7" id="KW-0547">Nucleotide-binding</keyword>
<feature type="domain" description="HAMP" evidence="15">
    <location>
        <begin position="161"/>
        <end position="213"/>
    </location>
</feature>
<name>A0A9D7LJC1_9RHOO</name>
<keyword evidence="6 13" id="KW-0812">Transmembrane</keyword>
<dbReference type="InterPro" id="IPR036890">
    <property type="entry name" value="HATPase_C_sf"/>
</dbReference>
<evidence type="ECO:0000256" key="3">
    <source>
        <dbReference type="ARBA" id="ARBA00012438"/>
    </source>
</evidence>
<dbReference type="SUPFAM" id="SSF47384">
    <property type="entry name" value="Homodimeric domain of signal transducing histidine kinase"/>
    <property type="match status" value="1"/>
</dbReference>
<accession>A0A9D7LJC1</accession>
<dbReference type="FunFam" id="3.30.565.10:FF:000006">
    <property type="entry name" value="Sensor histidine kinase WalK"/>
    <property type="match status" value="1"/>
</dbReference>
<dbReference type="EC" id="2.7.13.3" evidence="3"/>
<evidence type="ECO:0000259" key="14">
    <source>
        <dbReference type="PROSITE" id="PS50109"/>
    </source>
</evidence>
<evidence type="ECO:0000313" key="16">
    <source>
        <dbReference type="EMBL" id="MBK8888956.1"/>
    </source>
</evidence>
<dbReference type="InterPro" id="IPR013727">
    <property type="entry name" value="2CSK_N"/>
</dbReference>
<dbReference type="InterPro" id="IPR005467">
    <property type="entry name" value="His_kinase_dom"/>
</dbReference>
<feature type="domain" description="Histidine kinase" evidence="14">
    <location>
        <begin position="221"/>
        <end position="434"/>
    </location>
</feature>
<dbReference type="AlphaFoldDB" id="A0A9D7LJC1"/>
<dbReference type="PANTHER" id="PTHR45436">
    <property type="entry name" value="SENSOR HISTIDINE KINASE YKOH"/>
    <property type="match status" value="1"/>
</dbReference>
<dbReference type="Pfam" id="PF08521">
    <property type="entry name" value="2CSK_N"/>
    <property type="match status" value="1"/>
</dbReference>
<dbReference type="GO" id="GO:0005886">
    <property type="term" value="C:plasma membrane"/>
    <property type="evidence" value="ECO:0007669"/>
    <property type="project" value="UniProtKB-SubCell"/>
</dbReference>
<evidence type="ECO:0000256" key="8">
    <source>
        <dbReference type="ARBA" id="ARBA00022777"/>
    </source>
</evidence>
<evidence type="ECO:0000256" key="12">
    <source>
        <dbReference type="ARBA" id="ARBA00023136"/>
    </source>
</evidence>
<dbReference type="InterPro" id="IPR003661">
    <property type="entry name" value="HisK_dim/P_dom"/>
</dbReference>
<evidence type="ECO:0000256" key="4">
    <source>
        <dbReference type="ARBA" id="ARBA00022553"/>
    </source>
</evidence>
<evidence type="ECO:0000256" key="2">
    <source>
        <dbReference type="ARBA" id="ARBA00004429"/>
    </source>
</evidence>
<keyword evidence="9" id="KW-0067">ATP-binding</keyword>
<keyword evidence="8 16" id="KW-0418">Kinase</keyword>
<dbReference type="Proteomes" id="UP000808146">
    <property type="component" value="Unassembled WGS sequence"/>
</dbReference>
<proteinExistence type="predicted"/>
<evidence type="ECO:0000256" key="10">
    <source>
        <dbReference type="ARBA" id="ARBA00022989"/>
    </source>
</evidence>
<dbReference type="InterPro" id="IPR004358">
    <property type="entry name" value="Sig_transdc_His_kin-like_C"/>
</dbReference>
<dbReference type="PANTHER" id="PTHR45436:SF14">
    <property type="entry name" value="SENSOR PROTEIN QSEC"/>
    <property type="match status" value="1"/>
</dbReference>
<keyword evidence="12 13" id="KW-0472">Membrane</keyword>
<dbReference type="InterPro" id="IPR003594">
    <property type="entry name" value="HATPase_dom"/>
</dbReference>
<keyword evidence="10 13" id="KW-1133">Transmembrane helix</keyword>
<dbReference type="Pfam" id="PF02518">
    <property type="entry name" value="HATPase_c"/>
    <property type="match status" value="1"/>
</dbReference>
<dbReference type="PROSITE" id="PS50885">
    <property type="entry name" value="HAMP"/>
    <property type="match status" value="1"/>
</dbReference>
<dbReference type="Pfam" id="PF00512">
    <property type="entry name" value="HisKA"/>
    <property type="match status" value="1"/>
</dbReference>
<dbReference type="SUPFAM" id="SSF55874">
    <property type="entry name" value="ATPase domain of HSP90 chaperone/DNA topoisomerase II/histidine kinase"/>
    <property type="match status" value="1"/>
</dbReference>